<gene>
    <name evidence="1" type="ORF">GCM10011419_29670</name>
</gene>
<comment type="caution">
    <text evidence="1">The sequence shown here is derived from an EMBL/GenBank/DDBJ whole genome shotgun (WGS) entry which is preliminary data.</text>
</comment>
<name>A0ABQ3HGZ8_9NEIS</name>
<dbReference type="Proteomes" id="UP000662678">
    <property type="component" value="Unassembled WGS sequence"/>
</dbReference>
<organism evidence="1 2">
    <name type="scientific">Vogesella fluminis</name>
    <dbReference type="NCBI Taxonomy" id="1069161"/>
    <lineage>
        <taxon>Bacteria</taxon>
        <taxon>Pseudomonadati</taxon>
        <taxon>Pseudomonadota</taxon>
        <taxon>Betaproteobacteria</taxon>
        <taxon>Neisseriales</taxon>
        <taxon>Chromobacteriaceae</taxon>
        <taxon>Vogesella</taxon>
    </lineage>
</organism>
<dbReference type="EMBL" id="BMYP01000079">
    <property type="protein sequence ID" value="GHD82315.1"/>
    <property type="molecule type" value="Genomic_DNA"/>
</dbReference>
<sequence>MDFKKAISVAEENARELVPNARNFNLEGVIISGDNYEVTISYYLSGQNPLELKGENGDSNPLYKLATLMGTRREYKTFIVDKGNFAFKGFKSYKET</sequence>
<protein>
    <submittedName>
        <fullName evidence="1">Uncharacterized protein</fullName>
    </submittedName>
</protein>
<dbReference type="RefSeq" id="WP_189354907.1">
    <property type="nucleotide sequence ID" value="NZ_BMYP01000079.1"/>
</dbReference>
<reference evidence="2" key="1">
    <citation type="journal article" date="2019" name="Int. J. Syst. Evol. Microbiol.">
        <title>The Global Catalogue of Microorganisms (GCM) 10K type strain sequencing project: providing services to taxonomists for standard genome sequencing and annotation.</title>
        <authorList>
            <consortium name="The Broad Institute Genomics Platform"/>
            <consortium name="The Broad Institute Genome Sequencing Center for Infectious Disease"/>
            <person name="Wu L."/>
            <person name="Ma J."/>
        </authorList>
    </citation>
    <scope>NUCLEOTIDE SEQUENCE [LARGE SCALE GENOMIC DNA]</scope>
    <source>
        <strain evidence="2">KCTC 23713</strain>
    </source>
</reference>
<evidence type="ECO:0000313" key="1">
    <source>
        <dbReference type="EMBL" id="GHD82315.1"/>
    </source>
</evidence>
<proteinExistence type="predicted"/>
<keyword evidence="2" id="KW-1185">Reference proteome</keyword>
<accession>A0ABQ3HGZ8</accession>
<evidence type="ECO:0000313" key="2">
    <source>
        <dbReference type="Proteomes" id="UP000662678"/>
    </source>
</evidence>